<dbReference type="Pfam" id="PF13561">
    <property type="entry name" value="adh_short_C2"/>
    <property type="match status" value="1"/>
</dbReference>
<protein>
    <submittedName>
        <fullName evidence="3">Putative 3-oxoacyl-(Acyl-carrier-protein) reductase</fullName>
        <ecNumber evidence="3">1.1.1.100</ecNumber>
    </submittedName>
</protein>
<dbReference type="HOGENOM" id="CLU_010194_2_10_11"/>
<dbReference type="FunFam" id="3.40.50.720:FF:000084">
    <property type="entry name" value="Short-chain dehydrogenase reductase"/>
    <property type="match status" value="1"/>
</dbReference>
<dbReference type="PRINTS" id="PR00080">
    <property type="entry name" value="SDRFAMILY"/>
</dbReference>
<dbReference type="GO" id="GO:0004316">
    <property type="term" value="F:3-oxoacyl-[acyl-carrier-protein] reductase (NADPH) activity"/>
    <property type="evidence" value="ECO:0007669"/>
    <property type="project" value="UniProtKB-EC"/>
</dbReference>
<dbReference type="SUPFAM" id="SSF51735">
    <property type="entry name" value="NAD(P)-binding Rossmann-fold domains"/>
    <property type="match status" value="1"/>
</dbReference>
<name>R4YWS2_9ACTN</name>
<evidence type="ECO:0000256" key="1">
    <source>
        <dbReference type="ARBA" id="ARBA00006484"/>
    </source>
</evidence>
<dbReference type="Proteomes" id="UP000018291">
    <property type="component" value="Unassembled WGS sequence"/>
</dbReference>
<evidence type="ECO:0000256" key="2">
    <source>
        <dbReference type="ARBA" id="ARBA00023002"/>
    </source>
</evidence>
<dbReference type="InterPro" id="IPR002347">
    <property type="entry name" value="SDR_fam"/>
</dbReference>
<dbReference type="STRING" id="1229780.BN381_130247"/>
<dbReference type="InterPro" id="IPR036291">
    <property type="entry name" value="NAD(P)-bd_dom_sf"/>
</dbReference>
<sequence length="235" mass="23833">MERLTNKVALVSGAASGIGAAVVDRMTAEGATVVAADIAEIDDGVTCNVTDPESCAAAIAEALERHDQLDIVVNVAGIGAGGRIEDVTPQEWHRVIQVNLTGTFLLSQAALPALLESRGVIVNMASLAGVRGTPYNAAYSASKGGVIALTKSMAVELASTGVRVNAVCPGAVNTPFLSDYHLPEDADMTLLQRSMSPLGGLVEADEVAAAVAYLASDEAANISGTTLEIDGGASA</sequence>
<dbReference type="eggNOG" id="COG1028">
    <property type="taxonomic scope" value="Bacteria"/>
</dbReference>
<dbReference type="PROSITE" id="PS00061">
    <property type="entry name" value="ADH_SHORT"/>
    <property type="match status" value="1"/>
</dbReference>
<gene>
    <name evidence="3" type="ORF">BN381_130247</name>
</gene>
<comment type="similarity">
    <text evidence="1">Belongs to the short-chain dehydrogenases/reductases (SDR) family.</text>
</comment>
<dbReference type="PANTHER" id="PTHR24321:SF15">
    <property type="entry name" value="OXIDOREDUCTASE UCPA"/>
    <property type="match status" value="1"/>
</dbReference>
<keyword evidence="4" id="KW-1185">Reference proteome</keyword>
<dbReference type="CDD" id="cd05233">
    <property type="entry name" value="SDR_c"/>
    <property type="match status" value="1"/>
</dbReference>
<dbReference type="Gene3D" id="3.40.50.720">
    <property type="entry name" value="NAD(P)-binding Rossmann-like Domain"/>
    <property type="match status" value="1"/>
</dbReference>
<reference evidence="3 4" key="1">
    <citation type="journal article" date="2013" name="ISME J.">
        <title>Metabolic model for the filamentous 'Candidatus Microthrix parvicella' based on genomic and metagenomic analyses.</title>
        <authorList>
            <person name="Jon McIlroy S."/>
            <person name="Kristiansen R."/>
            <person name="Albertsen M."/>
            <person name="Michael Karst S."/>
            <person name="Rossetti S."/>
            <person name="Lund Nielsen J."/>
            <person name="Tandoi V."/>
            <person name="James Seviour R."/>
            <person name="Nielsen P.H."/>
        </authorList>
    </citation>
    <scope>NUCLEOTIDE SEQUENCE [LARGE SCALE GENOMIC DNA]</scope>
    <source>
        <strain evidence="3 4">RN1</strain>
    </source>
</reference>
<proteinExistence type="inferred from homology"/>
<dbReference type="PRINTS" id="PR00081">
    <property type="entry name" value="GDHRDH"/>
</dbReference>
<dbReference type="InterPro" id="IPR020904">
    <property type="entry name" value="Sc_DH/Rdtase_CS"/>
</dbReference>
<dbReference type="AlphaFoldDB" id="R4YWS2"/>
<organism evidence="3 4">
    <name type="scientific">Candidatus Neomicrothrix parvicella RN1</name>
    <dbReference type="NCBI Taxonomy" id="1229780"/>
    <lineage>
        <taxon>Bacteria</taxon>
        <taxon>Bacillati</taxon>
        <taxon>Actinomycetota</taxon>
        <taxon>Acidimicrobiia</taxon>
        <taxon>Acidimicrobiales</taxon>
        <taxon>Microthrixaceae</taxon>
        <taxon>Candidatus Neomicrothrix</taxon>
    </lineage>
</organism>
<accession>R4YWS2</accession>
<dbReference type="EC" id="1.1.1.100" evidence="3"/>
<dbReference type="EMBL" id="CANL01000005">
    <property type="protein sequence ID" value="CCM62689.1"/>
    <property type="molecule type" value="Genomic_DNA"/>
</dbReference>
<evidence type="ECO:0000313" key="3">
    <source>
        <dbReference type="EMBL" id="CCM62689.1"/>
    </source>
</evidence>
<dbReference type="PANTHER" id="PTHR24321">
    <property type="entry name" value="DEHYDROGENASES, SHORT CHAIN"/>
    <property type="match status" value="1"/>
</dbReference>
<evidence type="ECO:0000313" key="4">
    <source>
        <dbReference type="Proteomes" id="UP000018291"/>
    </source>
</evidence>
<dbReference type="RefSeq" id="WP_012224280.1">
    <property type="nucleotide sequence ID" value="NZ_HG422565.1"/>
</dbReference>
<dbReference type="OrthoDB" id="7064009at2"/>
<comment type="caution">
    <text evidence="3">The sequence shown here is derived from an EMBL/GenBank/DDBJ whole genome shotgun (WGS) entry which is preliminary data.</text>
</comment>
<keyword evidence="2 3" id="KW-0560">Oxidoreductase</keyword>